<keyword evidence="2" id="KW-1185">Reference proteome</keyword>
<dbReference type="EMBL" id="BPLQ01000182">
    <property type="protein sequence ID" value="GIX68559.1"/>
    <property type="molecule type" value="Genomic_DNA"/>
</dbReference>
<name>A0AAV4M866_9ARAC</name>
<dbReference type="AlphaFoldDB" id="A0AAV4M866"/>
<evidence type="ECO:0000313" key="2">
    <source>
        <dbReference type="Proteomes" id="UP001054837"/>
    </source>
</evidence>
<dbReference type="Proteomes" id="UP001054837">
    <property type="component" value="Unassembled WGS sequence"/>
</dbReference>
<proteinExistence type="predicted"/>
<accession>A0AAV4M866</accession>
<reference evidence="1 2" key="1">
    <citation type="submission" date="2021-06" db="EMBL/GenBank/DDBJ databases">
        <title>Caerostris darwini draft genome.</title>
        <authorList>
            <person name="Kono N."/>
            <person name="Arakawa K."/>
        </authorList>
    </citation>
    <scope>NUCLEOTIDE SEQUENCE [LARGE SCALE GENOMIC DNA]</scope>
</reference>
<organism evidence="1 2">
    <name type="scientific">Caerostris darwini</name>
    <dbReference type="NCBI Taxonomy" id="1538125"/>
    <lineage>
        <taxon>Eukaryota</taxon>
        <taxon>Metazoa</taxon>
        <taxon>Ecdysozoa</taxon>
        <taxon>Arthropoda</taxon>
        <taxon>Chelicerata</taxon>
        <taxon>Arachnida</taxon>
        <taxon>Araneae</taxon>
        <taxon>Araneomorphae</taxon>
        <taxon>Entelegynae</taxon>
        <taxon>Araneoidea</taxon>
        <taxon>Araneidae</taxon>
        <taxon>Caerostris</taxon>
    </lineage>
</organism>
<sequence>MQSMEIPAIHPRIQFHLTTFIPPRKRREPEHNFRTGTNGHEAMVANLIKTIHQERRGDRLHSKAICSARQPKNLFLFHLKELLLFSRLGSD</sequence>
<evidence type="ECO:0000313" key="1">
    <source>
        <dbReference type="EMBL" id="GIX68559.1"/>
    </source>
</evidence>
<comment type="caution">
    <text evidence="1">The sequence shown here is derived from an EMBL/GenBank/DDBJ whole genome shotgun (WGS) entry which is preliminary data.</text>
</comment>
<protein>
    <submittedName>
        <fullName evidence="1">Uncharacterized protein</fullName>
    </submittedName>
</protein>
<gene>
    <name evidence="1" type="ORF">CDAR_515331</name>
</gene>